<dbReference type="EMBL" id="JXTC01000009">
    <property type="protein sequence ID" value="POO01234.1"/>
    <property type="molecule type" value="Genomic_DNA"/>
</dbReference>
<protein>
    <submittedName>
        <fullName evidence="2">Uncharacterized protein</fullName>
    </submittedName>
</protein>
<dbReference type="InParanoid" id="A0A2P5FTW7"/>
<reference evidence="3" key="1">
    <citation type="submission" date="2016-06" db="EMBL/GenBank/DDBJ databases">
        <title>Parallel loss of symbiosis genes in relatives of nitrogen-fixing non-legume Parasponia.</title>
        <authorList>
            <person name="Van Velzen R."/>
            <person name="Holmer R."/>
            <person name="Bu F."/>
            <person name="Rutten L."/>
            <person name="Van Zeijl A."/>
            <person name="Liu W."/>
            <person name="Santuari L."/>
            <person name="Cao Q."/>
            <person name="Sharma T."/>
            <person name="Shen D."/>
            <person name="Roswanjaya Y."/>
            <person name="Wardhani T."/>
            <person name="Kalhor M.S."/>
            <person name="Jansen J."/>
            <person name="Van den Hoogen J."/>
            <person name="Gungor B."/>
            <person name="Hartog M."/>
            <person name="Hontelez J."/>
            <person name="Verver J."/>
            <person name="Yang W.-C."/>
            <person name="Schijlen E."/>
            <person name="Repin R."/>
            <person name="Schilthuizen M."/>
            <person name="Schranz E."/>
            <person name="Heidstra R."/>
            <person name="Miyata K."/>
            <person name="Fedorova E."/>
            <person name="Kohlen W."/>
            <person name="Bisseling T."/>
            <person name="Smit S."/>
            <person name="Geurts R."/>
        </authorList>
    </citation>
    <scope>NUCLEOTIDE SEQUENCE [LARGE SCALE GENOMIC DNA]</scope>
    <source>
        <strain evidence="3">cv. RG33-2</strain>
    </source>
</reference>
<evidence type="ECO:0000256" key="1">
    <source>
        <dbReference type="SAM" id="MobiDB-lite"/>
    </source>
</evidence>
<dbReference type="Proteomes" id="UP000237000">
    <property type="component" value="Unassembled WGS sequence"/>
</dbReference>
<dbReference type="AlphaFoldDB" id="A0A2P5FTW7"/>
<accession>A0A2P5FTW7</accession>
<comment type="caution">
    <text evidence="2">The sequence shown here is derived from an EMBL/GenBank/DDBJ whole genome shotgun (WGS) entry which is preliminary data.</text>
</comment>
<keyword evidence="3" id="KW-1185">Reference proteome</keyword>
<sequence>MDTIDIVNNSPRSRHTRNLLTNHIASTLYGPTNELRVHQTVKSIRSALSRLLKAKAPIPRRFLQPITRSEDQRSSLKSRPPKLGSPNQSLRRLIPGPKVVDSAGFDFDRSSSSLCLVPEKKALIWSRFIEIVSIRNRTVGLEELKSFAGWGLILSGSAMN</sequence>
<proteinExistence type="predicted"/>
<evidence type="ECO:0000313" key="3">
    <source>
        <dbReference type="Proteomes" id="UP000237000"/>
    </source>
</evidence>
<organism evidence="2 3">
    <name type="scientific">Trema orientale</name>
    <name type="common">Charcoal tree</name>
    <name type="synonym">Celtis orientalis</name>
    <dbReference type="NCBI Taxonomy" id="63057"/>
    <lineage>
        <taxon>Eukaryota</taxon>
        <taxon>Viridiplantae</taxon>
        <taxon>Streptophyta</taxon>
        <taxon>Embryophyta</taxon>
        <taxon>Tracheophyta</taxon>
        <taxon>Spermatophyta</taxon>
        <taxon>Magnoliopsida</taxon>
        <taxon>eudicotyledons</taxon>
        <taxon>Gunneridae</taxon>
        <taxon>Pentapetalae</taxon>
        <taxon>rosids</taxon>
        <taxon>fabids</taxon>
        <taxon>Rosales</taxon>
        <taxon>Cannabaceae</taxon>
        <taxon>Trema</taxon>
    </lineage>
</organism>
<name>A0A2P5FTW7_TREOI</name>
<evidence type="ECO:0000313" key="2">
    <source>
        <dbReference type="EMBL" id="POO01234.1"/>
    </source>
</evidence>
<feature type="region of interest" description="Disordered" evidence="1">
    <location>
        <begin position="63"/>
        <end position="91"/>
    </location>
</feature>
<gene>
    <name evidence="2" type="ORF">TorRG33x02_029880</name>
</gene>